<keyword evidence="2" id="KW-0255">Endonuclease</keyword>
<dbReference type="GO" id="GO:0004519">
    <property type="term" value="F:endonuclease activity"/>
    <property type="evidence" value="ECO:0007669"/>
    <property type="project" value="UniProtKB-KW"/>
</dbReference>
<dbReference type="GO" id="GO:0006281">
    <property type="term" value="P:DNA repair"/>
    <property type="evidence" value="ECO:0007669"/>
    <property type="project" value="UniProtKB-ARBA"/>
</dbReference>
<keyword evidence="1" id="KW-0540">Nuclease</keyword>
<evidence type="ECO:0000256" key="1">
    <source>
        <dbReference type="ARBA" id="ARBA00022722"/>
    </source>
</evidence>
<organism evidence="5 6">
    <name type="scientific">Ignelater luminosus</name>
    <name type="common">Cucubano</name>
    <name type="synonym">Pyrophorus luminosus</name>
    <dbReference type="NCBI Taxonomy" id="2038154"/>
    <lineage>
        <taxon>Eukaryota</taxon>
        <taxon>Metazoa</taxon>
        <taxon>Ecdysozoa</taxon>
        <taxon>Arthropoda</taxon>
        <taxon>Hexapoda</taxon>
        <taxon>Insecta</taxon>
        <taxon>Pterygota</taxon>
        <taxon>Neoptera</taxon>
        <taxon>Endopterygota</taxon>
        <taxon>Coleoptera</taxon>
        <taxon>Polyphaga</taxon>
        <taxon>Elateriformia</taxon>
        <taxon>Elateroidea</taxon>
        <taxon>Elateridae</taxon>
        <taxon>Agrypninae</taxon>
        <taxon>Pyrophorini</taxon>
        <taxon>Ignelater</taxon>
    </lineage>
</organism>
<evidence type="ECO:0000313" key="5">
    <source>
        <dbReference type="EMBL" id="KAF2878922.1"/>
    </source>
</evidence>
<proteinExistence type="predicted"/>
<dbReference type="PANTHER" id="PTHR39953">
    <property type="entry name" value="RE54151P"/>
    <property type="match status" value="1"/>
</dbReference>
<keyword evidence="4" id="KW-0269">Exonuclease</keyword>
<dbReference type="InterPro" id="IPR011335">
    <property type="entry name" value="Restrct_endonuc-II-like"/>
</dbReference>
<dbReference type="Pfam" id="PF01771">
    <property type="entry name" value="Viral_alk_exo"/>
    <property type="match status" value="1"/>
</dbReference>
<reference evidence="5" key="1">
    <citation type="submission" date="2019-08" db="EMBL/GenBank/DDBJ databases">
        <title>The genome of the North American firefly Photinus pyralis.</title>
        <authorList>
            <consortium name="Photinus pyralis genome working group"/>
            <person name="Fallon T.R."/>
            <person name="Sander Lower S.E."/>
            <person name="Weng J.-K."/>
        </authorList>
    </citation>
    <scope>NUCLEOTIDE SEQUENCE</scope>
    <source>
        <strain evidence="5">TRF0915ILg1</strain>
        <tissue evidence="5">Whole body</tissue>
    </source>
</reference>
<dbReference type="PANTHER" id="PTHR39953:SF1">
    <property type="entry name" value="RE54151P"/>
    <property type="match status" value="1"/>
</dbReference>
<gene>
    <name evidence="5" type="ORF">ILUMI_27246</name>
</gene>
<dbReference type="SUPFAM" id="SSF52980">
    <property type="entry name" value="Restriction endonuclease-like"/>
    <property type="match status" value="1"/>
</dbReference>
<dbReference type="InterPro" id="IPR011604">
    <property type="entry name" value="PDDEXK-like_dom_sf"/>
</dbReference>
<name>A0A8K0FX06_IGNLU</name>
<protein>
    <submittedName>
        <fullName evidence="5">Uncharacterized protein</fullName>
    </submittedName>
</protein>
<evidence type="ECO:0000256" key="2">
    <source>
        <dbReference type="ARBA" id="ARBA00022759"/>
    </source>
</evidence>
<dbReference type="OrthoDB" id="261614at2759"/>
<evidence type="ECO:0000256" key="4">
    <source>
        <dbReference type="ARBA" id="ARBA00022839"/>
    </source>
</evidence>
<keyword evidence="3" id="KW-0378">Hydrolase</keyword>
<dbReference type="GO" id="GO:0004527">
    <property type="term" value="F:exonuclease activity"/>
    <property type="evidence" value="ECO:0007669"/>
    <property type="project" value="UniProtKB-KW"/>
</dbReference>
<comment type="caution">
    <text evidence="5">The sequence shown here is derived from an EMBL/GenBank/DDBJ whole genome shotgun (WGS) entry which is preliminary data.</text>
</comment>
<sequence>MIKFIKTGRSSADDFISFAKNEMFVEGCAEIAKIRRSQSESKLWYELRDCRITASKFYEIAHCKTKNGTLVEQIIGAFKSINNEAMERGRILEKEVVQELEKK</sequence>
<accession>A0A8K0FX06</accession>
<dbReference type="InterPro" id="IPR034720">
    <property type="entry name" value="Viral_alk_exo"/>
</dbReference>
<dbReference type="EMBL" id="VTPC01091255">
    <property type="protein sequence ID" value="KAF2878922.1"/>
    <property type="molecule type" value="Genomic_DNA"/>
</dbReference>
<dbReference type="AlphaFoldDB" id="A0A8K0FX06"/>
<dbReference type="Gene3D" id="3.90.320.10">
    <property type="match status" value="1"/>
</dbReference>
<evidence type="ECO:0000256" key="3">
    <source>
        <dbReference type="ARBA" id="ARBA00022801"/>
    </source>
</evidence>
<evidence type="ECO:0000313" key="6">
    <source>
        <dbReference type="Proteomes" id="UP000801492"/>
    </source>
</evidence>
<dbReference type="Proteomes" id="UP000801492">
    <property type="component" value="Unassembled WGS sequence"/>
</dbReference>
<keyword evidence="6" id="KW-1185">Reference proteome</keyword>